<dbReference type="AlphaFoldDB" id="A0A401U425"/>
<evidence type="ECO:0000313" key="2">
    <source>
        <dbReference type="Proteomes" id="UP000287033"/>
    </source>
</evidence>
<organism evidence="1 2">
    <name type="scientific">Chiloscyllium punctatum</name>
    <name type="common">Brownbanded bambooshark</name>
    <name type="synonym">Hemiscyllium punctatum</name>
    <dbReference type="NCBI Taxonomy" id="137246"/>
    <lineage>
        <taxon>Eukaryota</taxon>
        <taxon>Metazoa</taxon>
        <taxon>Chordata</taxon>
        <taxon>Craniata</taxon>
        <taxon>Vertebrata</taxon>
        <taxon>Chondrichthyes</taxon>
        <taxon>Elasmobranchii</taxon>
        <taxon>Galeomorphii</taxon>
        <taxon>Galeoidea</taxon>
        <taxon>Orectolobiformes</taxon>
        <taxon>Hemiscylliidae</taxon>
        <taxon>Chiloscyllium</taxon>
    </lineage>
</organism>
<keyword evidence="2" id="KW-1185">Reference proteome</keyword>
<sequence length="163" mass="18209">HQIGGDALGRDQVRKCDRRDDQLRQAERQRLRDVERKVGAHRAADRDHAVDGVARRELACEICGASRHQRHRGVFVAARCDRSDRGLGGGRHRVLVMCGLVRRIAEHADVHHDRSAAGARDALAHEQQFVGLGVSSTDQKDAGLRDLGHDLRLAGWRRDGDNR</sequence>
<comment type="caution">
    <text evidence="1">The sequence shown here is derived from an EMBL/GenBank/DDBJ whole genome shotgun (WGS) entry which is preliminary data.</text>
</comment>
<accession>A0A401U425</accession>
<proteinExistence type="predicted"/>
<name>A0A401U425_CHIPU</name>
<feature type="non-terminal residue" evidence="1">
    <location>
        <position position="1"/>
    </location>
</feature>
<reference evidence="1 2" key="1">
    <citation type="journal article" date="2018" name="Nat. Ecol. Evol.">
        <title>Shark genomes provide insights into elasmobranch evolution and the origin of vertebrates.</title>
        <authorList>
            <person name="Hara Y"/>
            <person name="Yamaguchi K"/>
            <person name="Onimaru K"/>
            <person name="Kadota M"/>
            <person name="Koyanagi M"/>
            <person name="Keeley SD"/>
            <person name="Tatsumi K"/>
            <person name="Tanaka K"/>
            <person name="Motone F"/>
            <person name="Kageyama Y"/>
            <person name="Nozu R"/>
            <person name="Adachi N"/>
            <person name="Nishimura O"/>
            <person name="Nakagawa R"/>
            <person name="Tanegashima C"/>
            <person name="Kiyatake I"/>
            <person name="Matsumoto R"/>
            <person name="Murakumo K"/>
            <person name="Nishida K"/>
            <person name="Terakita A"/>
            <person name="Kuratani S"/>
            <person name="Sato K"/>
            <person name="Hyodo S Kuraku.S."/>
        </authorList>
    </citation>
    <scope>NUCLEOTIDE SEQUENCE [LARGE SCALE GENOMIC DNA]</scope>
</reference>
<evidence type="ECO:0000313" key="1">
    <source>
        <dbReference type="EMBL" id="GCC49653.1"/>
    </source>
</evidence>
<protein>
    <submittedName>
        <fullName evidence="1">Uncharacterized protein</fullName>
    </submittedName>
</protein>
<dbReference type="Proteomes" id="UP000287033">
    <property type="component" value="Unassembled WGS sequence"/>
</dbReference>
<gene>
    <name evidence="1" type="ORF">chiPu_0033764</name>
</gene>
<feature type="non-terminal residue" evidence="1">
    <location>
        <position position="163"/>
    </location>
</feature>
<dbReference type="EMBL" id="BEZZ01271808">
    <property type="protein sequence ID" value="GCC49653.1"/>
    <property type="molecule type" value="Genomic_DNA"/>
</dbReference>